<proteinExistence type="predicted"/>
<dbReference type="GO" id="GO:0005245">
    <property type="term" value="F:voltage-gated calcium channel activity"/>
    <property type="evidence" value="ECO:0007669"/>
    <property type="project" value="TreeGrafter"/>
</dbReference>
<evidence type="ECO:0000256" key="5">
    <source>
        <dbReference type="SAM" id="Phobius"/>
    </source>
</evidence>
<dbReference type="AlphaFoldDB" id="A0A8D9ALI1"/>
<feature type="transmembrane region" description="Helical" evidence="5">
    <location>
        <begin position="6"/>
        <end position="25"/>
    </location>
</feature>
<feature type="transmembrane region" description="Helical" evidence="5">
    <location>
        <begin position="111"/>
        <end position="133"/>
    </location>
</feature>
<dbReference type="PANTHER" id="PTHR12107">
    <property type="entry name" value="VOLTAGE-DEPENDENT CALCIUM CHANNEL GAMMA SUBUNIT"/>
    <property type="match status" value="1"/>
</dbReference>
<dbReference type="Gene3D" id="1.20.140.150">
    <property type="match status" value="1"/>
</dbReference>
<dbReference type="GO" id="GO:0019226">
    <property type="term" value="P:transmission of nerve impulse"/>
    <property type="evidence" value="ECO:0007669"/>
    <property type="project" value="TreeGrafter"/>
</dbReference>
<dbReference type="GO" id="GO:0016247">
    <property type="term" value="F:channel regulator activity"/>
    <property type="evidence" value="ECO:0007669"/>
    <property type="project" value="TreeGrafter"/>
</dbReference>
<reference evidence="6" key="1">
    <citation type="submission" date="2021-05" db="EMBL/GenBank/DDBJ databases">
        <authorList>
            <person name="Alioto T."/>
            <person name="Alioto T."/>
            <person name="Gomez Garrido J."/>
        </authorList>
    </citation>
    <scope>NUCLEOTIDE SEQUENCE</scope>
</reference>
<dbReference type="GO" id="GO:0051968">
    <property type="term" value="P:positive regulation of synaptic transmission, glutamatergic"/>
    <property type="evidence" value="ECO:0007669"/>
    <property type="project" value="TreeGrafter"/>
</dbReference>
<evidence type="ECO:0000256" key="4">
    <source>
        <dbReference type="ARBA" id="ARBA00023136"/>
    </source>
</evidence>
<keyword evidence="4 5" id="KW-0472">Membrane</keyword>
<protein>
    <submittedName>
        <fullName evidence="6">Voltage-dependent calcium channel gamma-5 subunit</fullName>
    </submittedName>
</protein>
<dbReference type="GO" id="GO:0032281">
    <property type="term" value="C:AMPA glutamate receptor complex"/>
    <property type="evidence" value="ECO:0007669"/>
    <property type="project" value="TreeGrafter"/>
</dbReference>
<keyword evidence="3 5" id="KW-1133">Transmembrane helix</keyword>
<dbReference type="Pfam" id="PF13903">
    <property type="entry name" value="Claudin_2"/>
    <property type="match status" value="1"/>
</dbReference>
<dbReference type="PANTHER" id="PTHR12107:SF0">
    <property type="entry name" value="STARGAZIN (MAMMALIAN CALCIUM CHANNEL) HOMOLOG"/>
    <property type="match status" value="1"/>
</dbReference>
<evidence type="ECO:0000313" key="6">
    <source>
        <dbReference type="EMBL" id="CAG6767386.1"/>
    </source>
</evidence>
<dbReference type="InterPro" id="IPR004031">
    <property type="entry name" value="PMP22/EMP/MP20/Claudin"/>
</dbReference>
<evidence type="ECO:0000256" key="1">
    <source>
        <dbReference type="ARBA" id="ARBA00004141"/>
    </source>
</evidence>
<feature type="transmembrane region" description="Helical" evidence="5">
    <location>
        <begin position="184"/>
        <end position="217"/>
    </location>
</feature>
<evidence type="ECO:0000256" key="2">
    <source>
        <dbReference type="ARBA" id="ARBA00022692"/>
    </source>
</evidence>
<sequence length="363" mass="40852">MDRILWYITPFSASLSLIMVLTSILTGHWLTTTEKIANGTTAGSIGGVREMTYVEKHTVSGLWSMCESGLVAENVSFELRCHNIEYFPVMEYLPNPDDSTMAIPYAVTRSSVFFIFSTVLLISGEISYMYGHFVFHKKIFTFVAGVVFIISGLMMLIGLVMYISIFKAEVGPKLRPRGTLQPPLFTFSYGYSFLLYVTSFISIELSGTFALFLYIYWYQNECSLEFNSANQPLYPNQSSYQSGGINCHRHHAPYLQPLSIIAQCSPSDVHQRRYYFSRSPSSSREDSPFPRITDISSTYQAELERGGHLDVQYGGWVEEIAYPNNGTGWEYSPEDAFVTIDLPLPPDIMDVTAGSSSKKTTLV</sequence>
<dbReference type="GO" id="GO:0099590">
    <property type="term" value="P:neurotransmitter receptor internalization"/>
    <property type="evidence" value="ECO:0007669"/>
    <property type="project" value="TreeGrafter"/>
</dbReference>
<evidence type="ECO:0000256" key="3">
    <source>
        <dbReference type="ARBA" id="ARBA00022989"/>
    </source>
</evidence>
<dbReference type="GO" id="GO:0098943">
    <property type="term" value="P:neurotransmitter receptor transport, postsynaptic endosome to lysosome"/>
    <property type="evidence" value="ECO:0007669"/>
    <property type="project" value="TreeGrafter"/>
</dbReference>
<dbReference type="InterPro" id="IPR051072">
    <property type="entry name" value="CACNG_subunit"/>
</dbReference>
<organism evidence="6">
    <name type="scientific">Cacopsylla melanoneura</name>
    <dbReference type="NCBI Taxonomy" id="428564"/>
    <lineage>
        <taxon>Eukaryota</taxon>
        <taxon>Metazoa</taxon>
        <taxon>Ecdysozoa</taxon>
        <taxon>Arthropoda</taxon>
        <taxon>Hexapoda</taxon>
        <taxon>Insecta</taxon>
        <taxon>Pterygota</taxon>
        <taxon>Neoptera</taxon>
        <taxon>Paraneoptera</taxon>
        <taxon>Hemiptera</taxon>
        <taxon>Sternorrhyncha</taxon>
        <taxon>Psylloidea</taxon>
        <taxon>Psyllidae</taxon>
        <taxon>Psyllinae</taxon>
        <taxon>Cacopsylla</taxon>
    </lineage>
</organism>
<dbReference type="GO" id="GO:0098970">
    <property type="term" value="P:postsynaptic neurotransmitter receptor diffusion trapping"/>
    <property type="evidence" value="ECO:0007669"/>
    <property type="project" value="TreeGrafter"/>
</dbReference>
<accession>A0A8D9ALI1</accession>
<dbReference type="EMBL" id="HBUF01573265">
    <property type="protein sequence ID" value="CAG6767386.1"/>
    <property type="molecule type" value="Transcribed_RNA"/>
</dbReference>
<dbReference type="GO" id="GO:0098839">
    <property type="term" value="C:postsynaptic density membrane"/>
    <property type="evidence" value="ECO:0007669"/>
    <property type="project" value="TreeGrafter"/>
</dbReference>
<feature type="transmembrane region" description="Helical" evidence="5">
    <location>
        <begin position="139"/>
        <end position="163"/>
    </location>
</feature>
<keyword evidence="2 5" id="KW-0812">Transmembrane</keyword>
<comment type="subcellular location">
    <subcellularLocation>
        <location evidence="1">Membrane</location>
        <topology evidence="1">Multi-pass membrane protein</topology>
    </subcellularLocation>
</comment>
<name>A0A8D9ALI1_9HEMI</name>